<evidence type="ECO:0000313" key="2">
    <source>
        <dbReference type="Proteomes" id="UP001595818"/>
    </source>
</evidence>
<dbReference type="RefSeq" id="WP_377063331.1">
    <property type="nucleotide sequence ID" value="NZ_JBHSJJ010000004.1"/>
</dbReference>
<evidence type="ECO:0000313" key="1">
    <source>
        <dbReference type="EMBL" id="MFC4871653.1"/>
    </source>
</evidence>
<accession>A0ABV9SYZ1</accession>
<dbReference type="EMBL" id="JBHSJJ010000004">
    <property type="protein sequence ID" value="MFC4871653.1"/>
    <property type="molecule type" value="Genomic_DNA"/>
</dbReference>
<sequence>MIWSFVLYSLWPLILWVGWFSSDDIYYQSGVLEAKHFVGMDRRFTIYDDEGLPVHVTGLFDEDGIPFWKRRLKTGVCLTGECKSIDIAIYWEMDGDYFGLEVYGEHLTKTDHSDFSTADYEKLEAVLHEEWPNLREYSLHEIVEEPGGEEVDGVSGATIKEVTDESVADAVYTTYTIWHLAHEGEKEQLSRLTLEILQEETMIQRVLSTESSDHKRFLLREINAGRLRTTPVLDKWVIGNLTSNEKSTKDLAFRSLRNVDVNDGSIQDELTVIYNASSNEDKILLLSHLKNISQLTPDLREALVGDLQKEDEWFDLKVLTVLKSTTGHTMETIDILKRLSKSGNHQIKSIVNALLNKEDE</sequence>
<comment type="caution">
    <text evidence="1">The sequence shown here is derived from an EMBL/GenBank/DDBJ whole genome shotgun (WGS) entry which is preliminary data.</text>
</comment>
<name>A0ABV9SYZ1_9BACT</name>
<dbReference type="Proteomes" id="UP001595818">
    <property type="component" value="Unassembled WGS sequence"/>
</dbReference>
<organism evidence="1 2">
    <name type="scientific">Negadavirga shengliensis</name>
    <dbReference type="NCBI Taxonomy" id="1389218"/>
    <lineage>
        <taxon>Bacteria</taxon>
        <taxon>Pseudomonadati</taxon>
        <taxon>Bacteroidota</taxon>
        <taxon>Cytophagia</taxon>
        <taxon>Cytophagales</taxon>
        <taxon>Cyclobacteriaceae</taxon>
        <taxon>Negadavirga</taxon>
    </lineage>
</organism>
<reference evidence="2" key="1">
    <citation type="journal article" date="2019" name="Int. J. Syst. Evol. Microbiol.">
        <title>The Global Catalogue of Microorganisms (GCM) 10K type strain sequencing project: providing services to taxonomists for standard genome sequencing and annotation.</title>
        <authorList>
            <consortium name="The Broad Institute Genomics Platform"/>
            <consortium name="The Broad Institute Genome Sequencing Center for Infectious Disease"/>
            <person name="Wu L."/>
            <person name="Ma J."/>
        </authorList>
    </citation>
    <scope>NUCLEOTIDE SEQUENCE [LARGE SCALE GENOMIC DNA]</scope>
    <source>
        <strain evidence="2">CGMCC 4.7466</strain>
    </source>
</reference>
<keyword evidence="2" id="KW-1185">Reference proteome</keyword>
<protein>
    <submittedName>
        <fullName evidence="1">FMN-binding protein</fullName>
    </submittedName>
</protein>
<gene>
    <name evidence="1" type="ORF">ACFPFU_08145</name>
</gene>
<proteinExistence type="predicted"/>